<comment type="caution">
    <text evidence="2">The sequence shown here is derived from an EMBL/GenBank/DDBJ whole genome shotgun (WGS) entry which is preliminary data.</text>
</comment>
<sequence>IRQGKEPPQYKNHNQTGQGVEKSLDELKRLQSPLGRYRRRFEGFPSAGDRQHKKGETGYAQDRKQAHLDLSKDRFFDLANLGAVQGGNTHTVVGDQLNDVPRMVG</sequence>
<name>X1U358_9ZZZZ</name>
<gene>
    <name evidence="2" type="ORF">S12H4_47615</name>
</gene>
<dbReference type="AlphaFoldDB" id="X1U358"/>
<evidence type="ECO:0000313" key="2">
    <source>
        <dbReference type="EMBL" id="GAJ11968.1"/>
    </source>
</evidence>
<evidence type="ECO:0000256" key="1">
    <source>
        <dbReference type="SAM" id="MobiDB-lite"/>
    </source>
</evidence>
<accession>X1U358</accession>
<feature type="non-terminal residue" evidence="2">
    <location>
        <position position="1"/>
    </location>
</feature>
<proteinExistence type="predicted"/>
<organism evidence="2">
    <name type="scientific">marine sediment metagenome</name>
    <dbReference type="NCBI Taxonomy" id="412755"/>
    <lineage>
        <taxon>unclassified sequences</taxon>
        <taxon>metagenomes</taxon>
        <taxon>ecological metagenomes</taxon>
    </lineage>
</organism>
<protein>
    <submittedName>
        <fullName evidence="2">Uncharacterized protein</fullName>
    </submittedName>
</protein>
<feature type="region of interest" description="Disordered" evidence="1">
    <location>
        <begin position="1"/>
        <end position="62"/>
    </location>
</feature>
<dbReference type="EMBL" id="BARW01029667">
    <property type="protein sequence ID" value="GAJ11968.1"/>
    <property type="molecule type" value="Genomic_DNA"/>
</dbReference>
<reference evidence="2" key="1">
    <citation type="journal article" date="2014" name="Front. Microbiol.">
        <title>High frequency of phylogenetically diverse reductive dehalogenase-homologous genes in deep subseafloor sedimentary metagenomes.</title>
        <authorList>
            <person name="Kawai M."/>
            <person name="Futagami T."/>
            <person name="Toyoda A."/>
            <person name="Takaki Y."/>
            <person name="Nishi S."/>
            <person name="Hori S."/>
            <person name="Arai W."/>
            <person name="Tsubouchi T."/>
            <person name="Morono Y."/>
            <person name="Uchiyama I."/>
            <person name="Ito T."/>
            <person name="Fujiyama A."/>
            <person name="Inagaki F."/>
            <person name="Takami H."/>
        </authorList>
    </citation>
    <scope>NUCLEOTIDE SEQUENCE</scope>
    <source>
        <strain evidence="2">Expedition CK06-06</strain>
    </source>
</reference>